<evidence type="ECO:0000313" key="4">
    <source>
        <dbReference type="Proteomes" id="UP000317839"/>
    </source>
</evidence>
<feature type="region of interest" description="Disordered" evidence="1">
    <location>
        <begin position="1"/>
        <end position="22"/>
    </location>
</feature>
<protein>
    <submittedName>
        <fullName evidence="3">DUF3379 domain-containing protein</fullName>
    </submittedName>
</protein>
<name>A0A545TA63_9GAMM</name>
<dbReference type="RefSeq" id="WP_142942820.1">
    <property type="nucleotide sequence ID" value="NZ_VIKR01000003.1"/>
</dbReference>
<evidence type="ECO:0000256" key="2">
    <source>
        <dbReference type="SAM" id="Phobius"/>
    </source>
</evidence>
<reference evidence="3 4" key="1">
    <citation type="submission" date="2019-06" db="EMBL/GenBank/DDBJ databases">
        <title>Draft genome of Aliikangiella marina GYP-15.</title>
        <authorList>
            <person name="Wang G."/>
        </authorList>
    </citation>
    <scope>NUCLEOTIDE SEQUENCE [LARGE SCALE GENOMIC DNA]</scope>
    <source>
        <strain evidence="3 4">GYP-15</strain>
    </source>
</reference>
<accession>A0A545TA63</accession>
<feature type="transmembrane region" description="Helical" evidence="2">
    <location>
        <begin position="76"/>
        <end position="96"/>
    </location>
</feature>
<dbReference type="Pfam" id="PF11859">
    <property type="entry name" value="DUF3379"/>
    <property type="match status" value="1"/>
</dbReference>
<keyword evidence="2" id="KW-0472">Membrane</keyword>
<dbReference type="OrthoDB" id="6195578at2"/>
<dbReference type="Proteomes" id="UP000317839">
    <property type="component" value="Unassembled WGS sequence"/>
</dbReference>
<keyword evidence="2" id="KW-1133">Transmembrane helix</keyword>
<dbReference type="EMBL" id="VIKR01000003">
    <property type="protein sequence ID" value="TQV74112.1"/>
    <property type="molecule type" value="Genomic_DNA"/>
</dbReference>
<organism evidence="3 4">
    <name type="scientific">Aliikangiella marina</name>
    <dbReference type="NCBI Taxonomy" id="1712262"/>
    <lineage>
        <taxon>Bacteria</taxon>
        <taxon>Pseudomonadati</taxon>
        <taxon>Pseudomonadota</taxon>
        <taxon>Gammaproteobacteria</taxon>
        <taxon>Oceanospirillales</taxon>
        <taxon>Pleioneaceae</taxon>
        <taxon>Aliikangiella</taxon>
    </lineage>
</organism>
<keyword evidence="2" id="KW-0812">Transmembrane</keyword>
<gene>
    <name evidence="3" type="ORF">FLL45_14745</name>
</gene>
<dbReference type="InterPro" id="IPR021806">
    <property type="entry name" value="DUF3379"/>
</dbReference>
<dbReference type="AlphaFoldDB" id="A0A545TA63"/>
<evidence type="ECO:0000313" key="3">
    <source>
        <dbReference type="EMBL" id="TQV74112.1"/>
    </source>
</evidence>
<sequence>MDELEKKRRQLADPQSQLSDVDVESFENISDEKLAEIKESQQFESQLQQAMNIDVPEALADKVILNQRLTKRRNRFFNFAIAASVALVSILSFNLINKEQLPVTEEALAHVYHEAGYLERDKVISSKAVIAKLAKMGLTLPSLPEKITFASGCDFGNDEAMHIIAEVDGKQVTLFVTKAPLEENKLFGDGKLMGQIKNLASHGLIAIAEDKAGIDGLYKQIIKV</sequence>
<proteinExistence type="predicted"/>
<comment type="caution">
    <text evidence="3">The sequence shown here is derived from an EMBL/GenBank/DDBJ whole genome shotgun (WGS) entry which is preliminary data.</text>
</comment>
<keyword evidence="4" id="KW-1185">Reference proteome</keyword>
<evidence type="ECO:0000256" key="1">
    <source>
        <dbReference type="SAM" id="MobiDB-lite"/>
    </source>
</evidence>